<accession>A0AAN1FMB6</accession>
<proteinExistence type="predicted"/>
<sequence>MFYSIQVNDAYRIDRINVHGPIGNNKRNDGTVAALLRNGDTFKAPFGGFIEGNTMVGLRKVKLLHVRFLCEDENAMKPIYQIPKDHYLVGVYLERKLFVLLMNGEPQHHFYKDSDVESKNNVCRLF</sequence>
<dbReference type="KEGG" id="vsh:BSZ05_22030"/>
<gene>
    <name evidence="1" type="ORF">BSZ05_22030</name>
</gene>
<dbReference type="EMBL" id="CP018309">
    <property type="protein sequence ID" value="ASI93324.1"/>
    <property type="molecule type" value="Genomic_DNA"/>
</dbReference>
<evidence type="ECO:0000313" key="1">
    <source>
        <dbReference type="EMBL" id="ASI93324.1"/>
    </source>
</evidence>
<organism evidence="1 2">
    <name type="scientific">Vibrio mediterranei</name>
    <dbReference type="NCBI Taxonomy" id="689"/>
    <lineage>
        <taxon>Bacteria</taxon>
        <taxon>Pseudomonadati</taxon>
        <taxon>Pseudomonadota</taxon>
        <taxon>Gammaproteobacteria</taxon>
        <taxon>Vibrionales</taxon>
        <taxon>Vibrionaceae</taxon>
        <taxon>Vibrio</taxon>
    </lineage>
</organism>
<dbReference type="AlphaFoldDB" id="A0AAN1FMB6"/>
<name>A0AAN1FMB6_9VIBR</name>
<reference evidence="2" key="1">
    <citation type="submission" date="2016-12" db="EMBL/GenBank/DDBJ databases">
        <title>Comparative genomic analysis reveals the diversity, evolution, and environmental adaptation strategies of the genus Vibrio.</title>
        <authorList>
            <person name="Lin H."/>
            <person name="Wang X."/>
            <person name="Zhang X.-H."/>
        </authorList>
    </citation>
    <scope>NUCLEOTIDE SEQUENCE [LARGE SCALE GENOMIC DNA]</scope>
    <source>
        <strain evidence="2">QT6D1</strain>
    </source>
</reference>
<dbReference type="Proteomes" id="UP000197092">
    <property type="component" value="Chromosome 2"/>
</dbReference>
<protein>
    <submittedName>
        <fullName evidence="1">Uncharacterized protein</fullName>
    </submittedName>
</protein>
<evidence type="ECO:0000313" key="2">
    <source>
        <dbReference type="Proteomes" id="UP000197092"/>
    </source>
</evidence>